<evidence type="ECO:0000313" key="8">
    <source>
        <dbReference type="EMBL" id="KNG87316.1"/>
    </source>
</evidence>
<dbReference type="InterPro" id="IPR027417">
    <property type="entry name" value="P-loop_NTPase"/>
</dbReference>
<evidence type="ECO:0000256" key="3">
    <source>
        <dbReference type="ARBA" id="ARBA00022741"/>
    </source>
</evidence>
<comment type="caution">
    <text evidence="8">The sequence shown here is derived from an EMBL/GenBank/DDBJ whole genome shotgun (WGS) entry which is preliminary data.</text>
</comment>
<dbReference type="FunFam" id="3.40.50.300:FF:000692">
    <property type="entry name" value="Guanine nucleotide-binding protein subunit alpha"/>
    <property type="match status" value="1"/>
</dbReference>
<comment type="similarity">
    <text evidence="1">Belongs to the G-alpha family. G(q) subfamily.</text>
</comment>
<gene>
    <name evidence="8" type="ORF">ANOM_003953</name>
</gene>
<feature type="binding site" evidence="6">
    <location>
        <begin position="237"/>
        <end position="241"/>
    </location>
    <ligand>
        <name>GTP</name>
        <dbReference type="ChEBI" id="CHEBI:37565"/>
    </ligand>
</feature>
<keyword evidence="2 7" id="KW-0479">Metal-binding</keyword>
<keyword evidence="9" id="KW-1185">Reference proteome</keyword>
<evidence type="ECO:0000256" key="4">
    <source>
        <dbReference type="ARBA" id="ARBA00023134"/>
    </source>
</evidence>
<feature type="binding site" evidence="6">
    <location>
        <begin position="47"/>
        <end position="52"/>
    </location>
    <ligand>
        <name>GTP</name>
        <dbReference type="ChEBI" id="CHEBI:37565"/>
    </ligand>
</feature>
<dbReference type="GO" id="GO:0007186">
    <property type="term" value="P:G protein-coupled receptor signaling pathway"/>
    <property type="evidence" value="ECO:0007669"/>
    <property type="project" value="InterPro"/>
</dbReference>
<evidence type="ECO:0000256" key="1">
    <source>
        <dbReference type="ARBA" id="ARBA00007976"/>
    </source>
</evidence>
<dbReference type="GO" id="GO:0001664">
    <property type="term" value="F:G protein-coupled receptor binding"/>
    <property type="evidence" value="ECO:0007669"/>
    <property type="project" value="InterPro"/>
</dbReference>
<dbReference type="InterPro" id="IPR001019">
    <property type="entry name" value="Gprotein_alpha_su"/>
</dbReference>
<dbReference type="PANTHER" id="PTHR10218">
    <property type="entry name" value="GTP-BINDING PROTEIN ALPHA SUBUNIT"/>
    <property type="match status" value="1"/>
</dbReference>
<dbReference type="Gene3D" id="1.10.400.10">
    <property type="entry name" value="GI Alpha 1, domain 2-like"/>
    <property type="match status" value="1"/>
</dbReference>
<sequence>MGCMSSKPVDTTDKDALQRNARIDKVLKNDKKVMDRTIKILLLGAGESGKSTIIKQMRIIHSGGFPEDERRQTRAVIYSNVVIAFKVLLDIMRTESIEFEQEKTKVNKNWQSAIAPHFSLFSSCLKHRLIFDTILQPLAEYMDTLESDVGSEEAFSDLKVRDAMRDMWNDAGVQKAVARGHEFALHDNLHYFFDSLDRIFAPGWLPDNQDMLQARLRTTGITETLFELGQMNFRMMDVGGQRSERKKWIHCFEGVQCLLFMVALSGYDQCLVEDQNANQMHEAMMLFESLVNGEWFKRKPIILFLNKIDLFKGKLSVSPVSKHFPDFNGSNTDFDAAARYFADRFRGINRIPDREIYIHYTNATDTTLLKATMDSVQDMIIQKNLHTLIL</sequence>
<dbReference type="GO" id="GO:0005525">
    <property type="term" value="F:GTP binding"/>
    <property type="evidence" value="ECO:0007669"/>
    <property type="project" value="UniProtKB-KW"/>
</dbReference>
<reference evidence="8 9" key="1">
    <citation type="submission" date="2014-06" db="EMBL/GenBank/DDBJ databases">
        <title>The Genome of the Aflatoxigenic Filamentous Fungus Aspergillus nomius.</title>
        <authorList>
            <person name="Moore M.G."/>
            <person name="Shannon B.M."/>
            <person name="Brian M.M."/>
        </authorList>
    </citation>
    <scope>NUCLEOTIDE SEQUENCE [LARGE SCALE GENOMIC DNA]</scope>
    <source>
        <strain evidence="8 9">NRRL 13137</strain>
    </source>
</reference>
<dbReference type="GO" id="GO:0003924">
    <property type="term" value="F:GTPase activity"/>
    <property type="evidence" value="ECO:0007669"/>
    <property type="project" value="InterPro"/>
</dbReference>
<dbReference type="GO" id="GO:0005834">
    <property type="term" value="C:heterotrimeric G-protein complex"/>
    <property type="evidence" value="ECO:0007669"/>
    <property type="project" value="InterPro"/>
</dbReference>
<dbReference type="AlphaFoldDB" id="A0A0L1J671"/>
<evidence type="ECO:0000256" key="2">
    <source>
        <dbReference type="ARBA" id="ARBA00022723"/>
    </source>
</evidence>
<dbReference type="PANTHER" id="PTHR10218:SF242">
    <property type="entry name" value="GUANINE NUCLEOTIDE-BINDING PROTEIN ALPHA-1 SUBUNIT"/>
    <property type="match status" value="1"/>
</dbReference>
<dbReference type="InterPro" id="IPR011025">
    <property type="entry name" value="GproteinA_insert"/>
</dbReference>
<evidence type="ECO:0000256" key="5">
    <source>
        <dbReference type="ARBA" id="ARBA00023224"/>
    </source>
</evidence>
<dbReference type="PROSITE" id="PS51882">
    <property type="entry name" value="G_ALPHA"/>
    <property type="match status" value="1"/>
</dbReference>
<feature type="binding site" evidence="7">
    <location>
        <position position="218"/>
    </location>
    <ligand>
        <name>Mg(2+)</name>
        <dbReference type="ChEBI" id="CHEBI:18420"/>
    </ligand>
</feature>
<keyword evidence="4 6" id="KW-0342">GTP-binding</keyword>
<dbReference type="RefSeq" id="XP_015408239.1">
    <property type="nucleotide sequence ID" value="XM_015549210.1"/>
</dbReference>
<name>A0A0L1J671_ASPN3</name>
<dbReference type="Gene3D" id="3.40.50.300">
    <property type="entry name" value="P-loop containing nucleotide triphosphate hydrolases"/>
    <property type="match status" value="1"/>
</dbReference>
<dbReference type="Proteomes" id="UP000037505">
    <property type="component" value="Unassembled WGS sequence"/>
</dbReference>
<dbReference type="PRINTS" id="PR01241">
    <property type="entry name" value="GPROTEINAFNG"/>
</dbReference>
<evidence type="ECO:0000256" key="6">
    <source>
        <dbReference type="PIRSR" id="PIRSR601019-1"/>
    </source>
</evidence>
<dbReference type="GO" id="GO:0031683">
    <property type="term" value="F:G-protein beta/gamma-subunit complex binding"/>
    <property type="evidence" value="ECO:0007669"/>
    <property type="project" value="InterPro"/>
</dbReference>
<dbReference type="STRING" id="1509407.A0A0L1J671"/>
<dbReference type="SMART" id="SM00275">
    <property type="entry name" value="G_alpha"/>
    <property type="match status" value="1"/>
</dbReference>
<keyword evidence="7" id="KW-0460">Magnesium</keyword>
<organism evidence="8 9">
    <name type="scientific">Aspergillus nomiae NRRL (strain ATCC 15546 / NRRL 13137 / CBS 260.88 / M93)</name>
    <dbReference type="NCBI Taxonomy" id="1509407"/>
    <lineage>
        <taxon>Eukaryota</taxon>
        <taxon>Fungi</taxon>
        <taxon>Dikarya</taxon>
        <taxon>Ascomycota</taxon>
        <taxon>Pezizomycotina</taxon>
        <taxon>Eurotiomycetes</taxon>
        <taxon>Eurotiomycetidae</taxon>
        <taxon>Eurotiales</taxon>
        <taxon>Aspergillaceae</taxon>
        <taxon>Aspergillus</taxon>
        <taxon>Aspergillus subgen. Circumdati</taxon>
    </lineage>
</organism>
<protein>
    <submittedName>
        <fullName evidence="8">Guanine nucleotide-binding protein subunit alpha</fullName>
    </submittedName>
</protein>
<dbReference type="GO" id="GO:0005737">
    <property type="term" value="C:cytoplasm"/>
    <property type="evidence" value="ECO:0007669"/>
    <property type="project" value="TreeGrafter"/>
</dbReference>
<keyword evidence="5" id="KW-0807">Transducer</keyword>
<feature type="binding site" evidence="7">
    <location>
        <position position="51"/>
    </location>
    <ligand>
        <name>Mg(2+)</name>
        <dbReference type="ChEBI" id="CHEBI:18420"/>
    </ligand>
</feature>
<accession>A0A0L1J671</accession>
<dbReference type="SUPFAM" id="SSF47895">
    <property type="entry name" value="Transducin (alpha subunit), insertion domain"/>
    <property type="match status" value="1"/>
</dbReference>
<feature type="binding site" evidence="6">
    <location>
        <begin position="212"/>
        <end position="218"/>
    </location>
    <ligand>
        <name>GTP</name>
        <dbReference type="ChEBI" id="CHEBI:37565"/>
    </ligand>
</feature>
<dbReference type="GO" id="GO:0000750">
    <property type="term" value="P:pheromone-dependent signal transduction involved in conjugation with cellular fusion"/>
    <property type="evidence" value="ECO:0007669"/>
    <property type="project" value="TreeGrafter"/>
</dbReference>
<evidence type="ECO:0000313" key="9">
    <source>
        <dbReference type="Proteomes" id="UP000037505"/>
    </source>
</evidence>
<dbReference type="GO" id="GO:0046872">
    <property type="term" value="F:metal ion binding"/>
    <property type="evidence" value="ECO:0007669"/>
    <property type="project" value="UniProtKB-KW"/>
</dbReference>
<dbReference type="EMBL" id="JNOM01000085">
    <property type="protein sequence ID" value="KNG87316.1"/>
    <property type="molecule type" value="Genomic_DNA"/>
</dbReference>
<feature type="binding site" evidence="6">
    <location>
        <position position="363"/>
    </location>
    <ligand>
        <name>GTP</name>
        <dbReference type="ChEBI" id="CHEBI:37565"/>
    </ligand>
</feature>
<dbReference type="CDD" id="cd00066">
    <property type="entry name" value="G-alpha"/>
    <property type="match status" value="1"/>
</dbReference>
<dbReference type="PRINTS" id="PR00318">
    <property type="entry name" value="GPROTEINA"/>
</dbReference>
<proteinExistence type="inferred from homology"/>
<dbReference type="GeneID" id="26805757"/>
<dbReference type="OrthoDB" id="5817230at2759"/>
<dbReference type="FunFam" id="3.40.50.300:FF:000051">
    <property type="entry name" value="Guanine nucleotide-binding protein subunit alpha"/>
    <property type="match status" value="1"/>
</dbReference>
<dbReference type="Pfam" id="PF00503">
    <property type="entry name" value="G-alpha"/>
    <property type="match status" value="1"/>
</dbReference>
<feature type="binding site" evidence="6">
    <location>
        <begin position="306"/>
        <end position="309"/>
    </location>
    <ligand>
        <name>GTP</name>
        <dbReference type="ChEBI" id="CHEBI:37565"/>
    </ligand>
</feature>
<evidence type="ECO:0000256" key="7">
    <source>
        <dbReference type="PIRSR" id="PIRSR601019-2"/>
    </source>
</evidence>
<dbReference type="SUPFAM" id="SSF52540">
    <property type="entry name" value="P-loop containing nucleoside triphosphate hydrolases"/>
    <property type="match status" value="1"/>
</dbReference>
<keyword evidence="3 6" id="KW-0547">Nucleotide-binding</keyword>
<dbReference type="InterPro" id="IPR002975">
    <property type="entry name" value="Fungi_Gprotein_alpha"/>
</dbReference>